<dbReference type="Gene3D" id="2.60.40.740">
    <property type="match status" value="1"/>
</dbReference>
<dbReference type="Proteomes" id="UP000182764">
    <property type="component" value="Unassembled WGS sequence"/>
</dbReference>
<feature type="chain" id="PRO_5010321999" evidence="2">
    <location>
        <begin position="27"/>
        <end position="468"/>
    </location>
</feature>
<keyword evidence="1" id="KW-1133">Transmembrane helix</keyword>
<dbReference type="InterPro" id="IPR013783">
    <property type="entry name" value="Ig-like_fold"/>
</dbReference>
<feature type="domain" description="SpaA-like prealbumin fold" evidence="3">
    <location>
        <begin position="326"/>
        <end position="429"/>
    </location>
</feature>
<feature type="transmembrane region" description="Helical" evidence="1">
    <location>
        <begin position="443"/>
        <end position="461"/>
    </location>
</feature>
<evidence type="ECO:0000256" key="2">
    <source>
        <dbReference type="SAM" id="SignalP"/>
    </source>
</evidence>
<dbReference type="SUPFAM" id="SSF49313">
    <property type="entry name" value="Cadherin-like"/>
    <property type="match status" value="1"/>
</dbReference>
<protein>
    <submittedName>
        <fullName evidence="4">LPXTG-motif cell wall anchor domain-containing protein</fullName>
    </submittedName>
</protein>
<dbReference type="GO" id="GO:0005509">
    <property type="term" value="F:calcium ion binding"/>
    <property type="evidence" value="ECO:0007669"/>
    <property type="project" value="InterPro"/>
</dbReference>
<dbReference type="GO" id="GO:0016020">
    <property type="term" value="C:membrane"/>
    <property type="evidence" value="ECO:0007669"/>
    <property type="project" value="InterPro"/>
</dbReference>
<keyword evidence="1" id="KW-0472">Membrane</keyword>
<evidence type="ECO:0000259" key="3">
    <source>
        <dbReference type="Pfam" id="PF17802"/>
    </source>
</evidence>
<accession>A0A1H7XH87</accession>
<dbReference type="RefSeq" id="WP_074595787.1">
    <property type="nucleotide sequence ID" value="NZ_FNUH01000003.1"/>
</dbReference>
<organism evidence="4 5">
    <name type="scientific">Streptococcus gallolyticus</name>
    <dbReference type="NCBI Taxonomy" id="315405"/>
    <lineage>
        <taxon>Bacteria</taxon>
        <taxon>Bacillati</taxon>
        <taxon>Bacillota</taxon>
        <taxon>Bacilli</taxon>
        <taxon>Lactobacillales</taxon>
        <taxon>Streptococcaceae</taxon>
        <taxon>Streptococcus</taxon>
    </lineage>
</organism>
<keyword evidence="1" id="KW-0812">Transmembrane</keyword>
<feature type="signal peptide" evidence="2">
    <location>
        <begin position="1"/>
        <end position="26"/>
    </location>
</feature>
<dbReference type="EMBL" id="FOBM01000015">
    <property type="protein sequence ID" value="SEM33120.1"/>
    <property type="molecule type" value="Genomic_DNA"/>
</dbReference>
<dbReference type="InterPro" id="IPR015919">
    <property type="entry name" value="Cadherin-like_sf"/>
</dbReference>
<evidence type="ECO:0000256" key="1">
    <source>
        <dbReference type="SAM" id="Phobius"/>
    </source>
</evidence>
<keyword evidence="2" id="KW-0732">Signal</keyword>
<reference evidence="4 5" key="1">
    <citation type="submission" date="2016-10" db="EMBL/GenBank/DDBJ databases">
        <authorList>
            <person name="de Groot N.N."/>
        </authorList>
    </citation>
    <scope>NUCLEOTIDE SEQUENCE [LARGE SCALE GENOMIC DNA]</scope>
    <source>
        <strain evidence="4 5">VTM1R29</strain>
    </source>
</reference>
<dbReference type="AlphaFoldDB" id="A0A1H7XH87"/>
<name>A0A1H7XH87_9STRE</name>
<evidence type="ECO:0000313" key="4">
    <source>
        <dbReference type="EMBL" id="SEM33120.1"/>
    </source>
</evidence>
<evidence type="ECO:0000313" key="5">
    <source>
        <dbReference type="Proteomes" id="UP000182764"/>
    </source>
</evidence>
<dbReference type="NCBIfam" id="TIGR01167">
    <property type="entry name" value="LPXTG_anchor"/>
    <property type="match status" value="1"/>
</dbReference>
<dbReference type="Gene3D" id="2.60.40.10">
    <property type="entry name" value="Immunoglobulins"/>
    <property type="match status" value="1"/>
</dbReference>
<dbReference type="Pfam" id="PF17802">
    <property type="entry name" value="SpaA"/>
    <property type="match status" value="1"/>
</dbReference>
<proteinExistence type="predicted"/>
<sequence>MKKIRNVITLVIATLVLFFTGNQVLAATQTVDSGAGGSATITIENASQGQTYTVYKLFDATVDGNGAIAYTVPSGKTLEDNDYFEVDSVGNVIAKSGIDVSTTAFATWAVSFGTQATSSTATSNAVEFTNLTYGYYFIQSSLGATLSVDSTNPNATVKDKNTTAPNISDGDGGKKIIVDGSATDSTTAKIGDTVNYQIKFNATNYVTTRETDSKQITSYMITDIPINLNIDVDSVAVSVAGTTISTNVTKSVDSSTGVMTITLTWANTDGSTIYASPAEVIITYNAVLTSDAQDGTATNKATIAYTTSDGTTTFDDDDETTINTYQFTLNKTDGINTLTGAKFKLYDAETNGNEIAVVKNADGTYRVAESGETGSEIEAGSVVIKGLKGDTTYYLEEITAPNGYNKLTSRQAVTVSSTATNTAEVVNNKGSELPSTGSFGTKMLYLIGTFVILASLIYMITKRRVKNL</sequence>
<gene>
    <name evidence="4" type="ORF">SAMN04487839_1153</name>
</gene>
<dbReference type="InterPro" id="IPR041033">
    <property type="entry name" value="SpaA_PFL_dom_1"/>
</dbReference>